<evidence type="ECO:0000256" key="3">
    <source>
        <dbReference type="ARBA" id="ARBA00012442"/>
    </source>
</evidence>
<comment type="subcellular location">
    <subcellularLocation>
        <location evidence="2">Cytoplasm</location>
    </subcellularLocation>
    <subcellularLocation>
        <location evidence="1">Nucleus</location>
    </subcellularLocation>
</comment>
<feature type="region of interest" description="Disordered" evidence="13">
    <location>
        <begin position="663"/>
        <end position="682"/>
    </location>
</feature>
<dbReference type="Pfam" id="PF18397">
    <property type="entry name" value="IKBKB_SDD"/>
    <property type="match status" value="1"/>
</dbReference>
<proteinExistence type="predicted"/>
<dbReference type="AlphaFoldDB" id="A0A0K2T9M1"/>
<dbReference type="SUPFAM" id="SSF56112">
    <property type="entry name" value="Protein kinase-like (PK-like)"/>
    <property type="match status" value="1"/>
</dbReference>
<keyword evidence="4" id="KW-0963">Cytoplasm</keyword>
<accession>A0A0K2T9M1</accession>
<comment type="catalytic activity">
    <reaction evidence="12">
        <text>L-seryl-[I-kappa-B protein] + ATP = O-phospho-L-seryl-[I-kappa-B protein] + ADP + H(+)</text>
        <dbReference type="Rhea" id="RHEA:19073"/>
        <dbReference type="Rhea" id="RHEA-COMP:13698"/>
        <dbReference type="Rhea" id="RHEA-COMP:13699"/>
        <dbReference type="ChEBI" id="CHEBI:15378"/>
        <dbReference type="ChEBI" id="CHEBI:29999"/>
        <dbReference type="ChEBI" id="CHEBI:30616"/>
        <dbReference type="ChEBI" id="CHEBI:83421"/>
        <dbReference type="ChEBI" id="CHEBI:456216"/>
        <dbReference type="EC" id="2.7.11.10"/>
    </reaction>
</comment>
<sequence>MSTSSPWILENQSRSGGFGIVSVWVHKENKFRLAVKKCRLGKSLSTNLREQWINEVAILGQLNHPNVIKSFPPPSDFKDKEEDSSLPLLFMEYCSGGDLRATLNTCENATGLQEVQVLAIISDLTSALGYLHNRRIIHRDLKPENVVIHIEKGRVIYKLIDLGYAKKLDQSSLAQTIVGTLQYLAPEFYMGNKYTKSVDYWSLGLITHEIVTGVRPFLPDYPPGKWMEVVENKNRETICIPELNDERVEFFLENNISESLQRDLAQWLQSLLEWDANLRGKNEVSEEITVFSDLNSILNCSRIKIVFLDNSLNKMDFVVENESSVDSLCEIIEKRVHIPKMCQILLTRNGNRLLCLEPFLKEKELGQPLCATVYVTDTRIITDIKEKISSYGFIIPDAVKSALKSPKEKVDFKTKRRIYAHGYYLLRQEEANHENSVVGTRILIVHLLNELKILNNSSQGLLKLFEKAVSKFDLFKESLNYDIEKYKEQATRRQRITSAKIYDSWSKPEPNLEKQLKYIQQDVASFEKEIININQEIRNLQKSSSFKVDSCPDLKEFCAKSLTLCESLKKFSPSNGRPSESSNVVEMARLIVICLKRRDEILRKHFTLLNQILIHVNAISSLMPKIEVSKNQLEIFLMAVSKSQRKRQSDVWKLLSAALQLSPVDNSSTPSTASPSSSSGMGMFSQVDETSQLIGENRILRSNMQRALDSASESLDKFNQLV</sequence>
<dbReference type="EMBL" id="HACA01004907">
    <property type="protein sequence ID" value="CDW22268.1"/>
    <property type="molecule type" value="Transcribed_RNA"/>
</dbReference>
<organism evidence="15">
    <name type="scientific">Lepeophtheirus salmonis</name>
    <name type="common">Salmon louse</name>
    <name type="synonym">Caligus salmonis</name>
    <dbReference type="NCBI Taxonomy" id="72036"/>
    <lineage>
        <taxon>Eukaryota</taxon>
        <taxon>Metazoa</taxon>
        <taxon>Ecdysozoa</taxon>
        <taxon>Arthropoda</taxon>
        <taxon>Crustacea</taxon>
        <taxon>Multicrustacea</taxon>
        <taxon>Hexanauplia</taxon>
        <taxon>Copepoda</taxon>
        <taxon>Siphonostomatoida</taxon>
        <taxon>Caligidae</taxon>
        <taxon>Lepeophtheirus</taxon>
    </lineage>
</organism>
<dbReference type="InterPro" id="IPR041185">
    <property type="entry name" value="IKBKB_SDD"/>
</dbReference>
<evidence type="ECO:0000256" key="6">
    <source>
        <dbReference type="ARBA" id="ARBA00022553"/>
    </source>
</evidence>
<dbReference type="GO" id="GO:0005524">
    <property type="term" value="F:ATP binding"/>
    <property type="evidence" value="ECO:0007669"/>
    <property type="project" value="UniProtKB-KW"/>
</dbReference>
<dbReference type="InterPro" id="IPR000719">
    <property type="entry name" value="Prot_kinase_dom"/>
</dbReference>
<evidence type="ECO:0000313" key="15">
    <source>
        <dbReference type="EMBL" id="CDW22267.1"/>
    </source>
</evidence>
<evidence type="ECO:0000256" key="7">
    <source>
        <dbReference type="ARBA" id="ARBA00022679"/>
    </source>
</evidence>
<keyword evidence="8" id="KW-0547">Nucleotide-binding</keyword>
<evidence type="ECO:0000256" key="13">
    <source>
        <dbReference type="SAM" id="MobiDB-lite"/>
    </source>
</evidence>
<dbReference type="GO" id="GO:0045944">
    <property type="term" value="P:positive regulation of transcription by RNA polymerase II"/>
    <property type="evidence" value="ECO:0007669"/>
    <property type="project" value="TreeGrafter"/>
</dbReference>
<name>A0A0K2T9M1_LEPSM</name>
<dbReference type="GO" id="GO:0008384">
    <property type="term" value="F:IkappaB kinase activity"/>
    <property type="evidence" value="ECO:0007669"/>
    <property type="project" value="UniProtKB-EC"/>
</dbReference>
<dbReference type="Gene3D" id="1.20.1270.250">
    <property type="match status" value="1"/>
</dbReference>
<evidence type="ECO:0000256" key="5">
    <source>
        <dbReference type="ARBA" id="ARBA00022527"/>
    </source>
</evidence>
<evidence type="ECO:0000256" key="1">
    <source>
        <dbReference type="ARBA" id="ARBA00004123"/>
    </source>
</evidence>
<dbReference type="EC" id="2.7.11.10" evidence="3"/>
<evidence type="ECO:0000256" key="10">
    <source>
        <dbReference type="ARBA" id="ARBA00022840"/>
    </source>
</evidence>
<dbReference type="PROSITE" id="PS00108">
    <property type="entry name" value="PROTEIN_KINASE_ST"/>
    <property type="match status" value="1"/>
</dbReference>
<keyword evidence="6" id="KW-0597">Phosphoprotein</keyword>
<dbReference type="GO" id="GO:0033209">
    <property type="term" value="P:tumor necrosis factor-mediated signaling pathway"/>
    <property type="evidence" value="ECO:0007669"/>
    <property type="project" value="TreeGrafter"/>
</dbReference>
<dbReference type="Gene3D" id="1.10.510.10">
    <property type="entry name" value="Transferase(Phosphotransferase) domain 1"/>
    <property type="match status" value="1"/>
</dbReference>
<dbReference type="EMBL" id="HACA01004906">
    <property type="protein sequence ID" value="CDW22267.1"/>
    <property type="molecule type" value="Transcribed_RNA"/>
</dbReference>
<dbReference type="GO" id="GO:0005634">
    <property type="term" value="C:nucleus"/>
    <property type="evidence" value="ECO:0007669"/>
    <property type="project" value="UniProtKB-SubCell"/>
</dbReference>
<dbReference type="OrthoDB" id="267381at2759"/>
<evidence type="ECO:0000256" key="12">
    <source>
        <dbReference type="ARBA" id="ARBA00048789"/>
    </source>
</evidence>
<evidence type="ECO:0000256" key="2">
    <source>
        <dbReference type="ARBA" id="ARBA00004496"/>
    </source>
</evidence>
<evidence type="ECO:0000256" key="11">
    <source>
        <dbReference type="ARBA" id="ARBA00023242"/>
    </source>
</evidence>
<dbReference type="GO" id="GO:0008385">
    <property type="term" value="C:IkappaB kinase complex"/>
    <property type="evidence" value="ECO:0007669"/>
    <property type="project" value="TreeGrafter"/>
</dbReference>
<reference evidence="15" key="1">
    <citation type="submission" date="2014-05" db="EMBL/GenBank/DDBJ databases">
        <authorList>
            <person name="Chronopoulou M."/>
        </authorList>
    </citation>
    <scope>NUCLEOTIDE SEQUENCE</scope>
    <source>
        <tissue evidence="15">Whole organism</tissue>
    </source>
</reference>
<feature type="compositionally biased region" description="Low complexity" evidence="13">
    <location>
        <begin position="667"/>
        <end position="679"/>
    </location>
</feature>
<evidence type="ECO:0000259" key="14">
    <source>
        <dbReference type="PROSITE" id="PS50011"/>
    </source>
</evidence>
<dbReference type="PANTHER" id="PTHR22969:SF17">
    <property type="entry name" value="INHIBITOR OF NUCLEAR FACTOR KAPPA-B KINASE SUBUNIT BETA"/>
    <property type="match status" value="1"/>
</dbReference>
<dbReference type="Pfam" id="PF00069">
    <property type="entry name" value="Pkinase"/>
    <property type="match status" value="1"/>
</dbReference>
<keyword evidence="9" id="KW-0418">Kinase</keyword>
<dbReference type="SMART" id="SM00220">
    <property type="entry name" value="S_TKc"/>
    <property type="match status" value="1"/>
</dbReference>
<keyword evidence="11" id="KW-0539">Nucleus</keyword>
<dbReference type="InterPro" id="IPR011009">
    <property type="entry name" value="Kinase-like_dom_sf"/>
</dbReference>
<dbReference type="PANTHER" id="PTHR22969">
    <property type="entry name" value="IKB KINASE"/>
    <property type="match status" value="1"/>
</dbReference>
<dbReference type="InterPro" id="IPR046375">
    <property type="entry name" value="IKBKB_SDD_sf"/>
</dbReference>
<dbReference type="PROSITE" id="PS50011">
    <property type="entry name" value="PROTEIN_KINASE_DOM"/>
    <property type="match status" value="1"/>
</dbReference>
<dbReference type="InterPro" id="IPR008271">
    <property type="entry name" value="Ser/Thr_kinase_AS"/>
</dbReference>
<protein>
    <recommendedName>
        <fullName evidence="3">IkappaB kinase</fullName>
        <ecNumber evidence="3">2.7.11.10</ecNumber>
    </recommendedName>
</protein>
<keyword evidence="10" id="KW-0067">ATP-binding</keyword>
<dbReference type="InterPro" id="IPR051180">
    <property type="entry name" value="IKK"/>
</dbReference>
<keyword evidence="5" id="KW-0723">Serine/threonine-protein kinase</keyword>
<feature type="domain" description="Protein kinase" evidence="14">
    <location>
        <begin position="7"/>
        <end position="291"/>
    </location>
</feature>
<evidence type="ECO:0000256" key="8">
    <source>
        <dbReference type="ARBA" id="ARBA00022741"/>
    </source>
</evidence>
<evidence type="ECO:0000256" key="9">
    <source>
        <dbReference type="ARBA" id="ARBA00022777"/>
    </source>
</evidence>
<evidence type="ECO:0000256" key="4">
    <source>
        <dbReference type="ARBA" id="ARBA00022490"/>
    </source>
</evidence>
<keyword evidence="7" id="KW-0808">Transferase</keyword>